<organism evidence="1 2">
    <name type="scientific">Anaerotruncus massiliensis</name>
    <name type="common">ex Liu et al. 2021</name>
    <dbReference type="NCBI Taxonomy" id="2321404"/>
    <lineage>
        <taxon>Bacteria</taxon>
        <taxon>Bacillati</taxon>
        <taxon>Bacillota</taxon>
        <taxon>Clostridia</taxon>
        <taxon>Eubacteriales</taxon>
        <taxon>Oscillospiraceae</taxon>
        <taxon>Anaerotruncus</taxon>
    </lineage>
</organism>
<dbReference type="EMBL" id="RCHT01000005">
    <property type="protein sequence ID" value="RLL12793.1"/>
    <property type="molecule type" value="Genomic_DNA"/>
</dbReference>
<evidence type="ECO:0000313" key="1">
    <source>
        <dbReference type="EMBL" id="RLL12793.1"/>
    </source>
</evidence>
<accession>A0A498CWH7</accession>
<proteinExistence type="predicted"/>
<dbReference type="InterPro" id="IPR038628">
    <property type="entry name" value="XkdM-like_sf"/>
</dbReference>
<dbReference type="SUPFAM" id="SSF69279">
    <property type="entry name" value="Phage tail proteins"/>
    <property type="match status" value="1"/>
</dbReference>
<dbReference type="Pfam" id="PF09393">
    <property type="entry name" value="DUF2001"/>
    <property type="match status" value="1"/>
</dbReference>
<sequence length="146" mass="16244">MAMESAKRVMSGTHGEIWLDGEQVAECYKFQAKVTLNKEDVPQCGVMWTDSKVKNMTGKGSVGLYKVSSRMARLIGEQARAGKDPRFTIISKLDDPDAYGAERVAVKNVSFDDLTLADWEAGVFGKVECPFTFGDYEYLDKVEDRA</sequence>
<keyword evidence="2" id="KW-1185">Reference proteome</keyword>
<dbReference type="Proteomes" id="UP000276301">
    <property type="component" value="Unassembled WGS sequence"/>
</dbReference>
<protein>
    <submittedName>
        <fullName evidence="1">Phage portal protein</fullName>
    </submittedName>
</protein>
<comment type="caution">
    <text evidence="1">The sequence shown here is derived from an EMBL/GenBank/DDBJ whole genome shotgun (WGS) entry which is preliminary data.</text>
</comment>
<gene>
    <name evidence="1" type="ORF">D4A47_05150</name>
</gene>
<dbReference type="AlphaFoldDB" id="A0A498CWH7"/>
<evidence type="ECO:0000313" key="2">
    <source>
        <dbReference type="Proteomes" id="UP000276301"/>
    </source>
</evidence>
<dbReference type="Gene3D" id="2.30.110.40">
    <property type="entry name" value="Phage tail tube protein"/>
    <property type="match status" value="1"/>
</dbReference>
<dbReference type="InterPro" id="IPR018989">
    <property type="entry name" value="DUF2001"/>
</dbReference>
<reference evidence="1 2" key="1">
    <citation type="submission" date="2018-10" db="EMBL/GenBank/DDBJ databases">
        <title>Anaerotruncus faecis sp. nov., isolated from human feces.</title>
        <authorList>
            <person name="Wang Y.-J."/>
        </authorList>
    </citation>
    <scope>NUCLEOTIDE SEQUENCE [LARGE SCALE GENOMIC DNA]</scope>
    <source>
        <strain evidence="1 2">22A2-44</strain>
    </source>
</reference>
<name>A0A498CWH7_9FIRM</name>